<evidence type="ECO:0000256" key="1">
    <source>
        <dbReference type="SAM" id="MobiDB-lite"/>
    </source>
</evidence>
<protein>
    <recommendedName>
        <fullName evidence="4">Apple domain-containing protein</fullName>
    </recommendedName>
</protein>
<reference evidence="2 3" key="1">
    <citation type="submission" date="2024-09" db="EMBL/GenBank/DDBJ databases">
        <title>Itraconazole resistance in Madurella fahalii resulting from another homologue of gene encoding cytochrome P450 14-alpha sterol demethylase (CYP51).</title>
        <authorList>
            <person name="Yoshioka I."/>
            <person name="Fahal A.H."/>
            <person name="Kaneko S."/>
            <person name="Yaguchi T."/>
        </authorList>
    </citation>
    <scope>NUCLEOTIDE SEQUENCE [LARGE SCALE GENOMIC DNA]</scope>
    <source>
        <strain evidence="2 3">IFM 68171</strain>
    </source>
</reference>
<keyword evidence="3" id="KW-1185">Reference proteome</keyword>
<dbReference type="RefSeq" id="XP_070913283.1">
    <property type="nucleotide sequence ID" value="XM_071057182.1"/>
</dbReference>
<dbReference type="Proteomes" id="UP001628179">
    <property type="component" value="Unassembled WGS sequence"/>
</dbReference>
<gene>
    <name evidence="2" type="ORF">MFIFM68171_01760</name>
</gene>
<evidence type="ECO:0008006" key="4">
    <source>
        <dbReference type="Google" id="ProtNLM"/>
    </source>
</evidence>
<name>A0ABQ0G1W4_9PEZI</name>
<evidence type="ECO:0000313" key="2">
    <source>
        <dbReference type="EMBL" id="GAB1311550.1"/>
    </source>
</evidence>
<dbReference type="EMBL" id="BAAFSV010000001">
    <property type="protein sequence ID" value="GAB1311550.1"/>
    <property type="molecule type" value="Genomic_DNA"/>
</dbReference>
<comment type="caution">
    <text evidence="2">The sequence shown here is derived from an EMBL/GenBank/DDBJ whole genome shotgun (WGS) entry which is preliminary data.</text>
</comment>
<dbReference type="PROSITE" id="PS51257">
    <property type="entry name" value="PROKAR_LIPOPROTEIN"/>
    <property type="match status" value="1"/>
</dbReference>
<feature type="compositionally biased region" description="Low complexity" evidence="1">
    <location>
        <begin position="39"/>
        <end position="64"/>
    </location>
</feature>
<accession>A0ABQ0G1W4</accession>
<evidence type="ECO:0000313" key="3">
    <source>
        <dbReference type="Proteomes" id="UP001628179"/>
    </source>
</evidence>
<proteinExistence type="predicted"/>
<sequence>MRLLTKKRLFGVGGFLVACGIVVVIVLAATGKLSSSEDSGPARPTTSATSTATSTTTSANPSSSVFDHTSCTDPTAFLDRVTWIGTEVGIYNSEFAQAGSAEACCDACASSPGCAGWLYISSSTFTPCTKIVVSSDRSRSTGTDEKCPKGRASTTTFVQLQGQGGDGEGDDAGRGVAGLGPCSDKAAVKSG</sequence>
<dbReference type="GeneID" id="98172505"/>
<feature type="region of interest" description="Disordered" evidence="1">
    <location>
        <begin position="34"/>
        <end position="67"/>
    </location>
</feature>
<organism evidence="2 3">
    <name type="scientific">Madurella fahalii</name>
    <dbReference type="NCBI Taxonomy" id="1157608"/>
    <lineage>
        <taxon>Eukaryota</taxon>
        <taxon>Fungi</taxon>
        <taxon>Dikarya</taxon>
        <taxon>Ascomycota</taxon>
        <taxon>Pezizomycotina</taxon>
        <taxon>Sordariomycetes</taxon>
        <taxon>Sordariomycetidae</taxon>
        <taxon>Sordariales</taxon>
        <taxon>Sordariales incertae sedis</taxon>
        <taxon>Madurella</taxon>
    </lineage>
</organism>